<evidence type="ECO:0000256" key="1">
    <source>
        <dbReference type="SAM" id="MobiDB-lite"/>
    </source>
</evidence>
<name>A0A9P8WJC2_9HYPO</name>
<feature type="compositionally biased region" description="Basic and acidic residues" evidence="1">
    <location>
        <begin position="236"/>
        <end position="245"/>
    </location>
</feature>
<sequence>MDTLNELESPAQSSSLLEDPLPTKPRVGDDPPATEKINELRDFIPQRAPVPKKSRAVAYLVKLQAVKSIAGLPHTPEVMTGADDTRRENDLGPNPTFLQLTLAEKALSHGSAALTLGLDVTLPQNRAESMKTVFKPSQDEYQLWYFMYGTLADPKELSIVLPTVTGGRFLSRNTIVDADIGQSSPKSQGKAFLVQTEQQEEALRFSVTDKFEVCQLQTELVLDKLTPNLGVRKRCHDSPKSHDSSDGSLVSYSDRAPRPRLPAR</sequence>
<organism evidence="2 3">
    <name type="scientific">Thelonectria olida</name>
    <dbReference type="NCBI Taxonomy" id="1576542"/>
    <lineage>
        <taxon>Eukaryota</taxon>
        <taxon>Fungi</taxon>
        <taxon>Dikarya</taxon>
        <taxon>Ascomycota</taxon>
        <taxon>Pezizomycotina</taxon>
        <taxon>Sordariomycetes</taxon>
        <taxon>Hypocreomycetidae</taxon>
        <taxon>Hypocreales</taxon>
        <taxon>Nectriaceae</taxon>
        <taxon>Thelonectria</taxon>
    </lineage>
</organism>
<gene>
    <name evidence="2" type="ORF">B0T10DRAFT_542668</name>
</gene>
<feature type="region of interest" description="Disordered" evidence="1">
    <location>
        <begin position="233"/>
        <end position="264"/>
    </location>
</feature>
<dbReference type="Proteomes" id="UP000777438">
    <property type="component" value="Unassembled WGS sequence"/>
</dbReference>
<evidence type="ECO:0000313" key="2">
    <source>
        <dbReference type="EMBL" id="KAH6900387.1"/>
    </source>
</evidence>
<evidence type="ECO:0000313" key="3">
    <source>
        <dbReference type="Proteomes" id="UP000777438"/>
    </source>
</evidence>
<comment type="caution">
    <text evidence="2">The sequence shown here is derived from an EMBL/GenBank/DDBJ whole genome shotgun (WGS) entry which is preliminary data.</text>
</comment>
<reference evidence="2 3" key="1">
    <citation type="journal article" date="2021" name="Nat. Commun.">
        <title>Genetic determinants of endophytism in the Arabidopsis root mycobiome.</title>
        <authorList>
            <person name="Mesny F."/>
            <person name="Miyauchi S."/>
            <person name="Thiergart T."/>
            <person name="Pickel B."/>
            <person name="Atanasova L."/>
            <person name="Karlsson M."/>
            <person name="Huettel B."/>
            <person name="Barry K.W."/>
            <person name="Haridas S."/>
            <person name="Chen C."/>
            <person name="Bauer D."/>
            <person name="Andreopoulos W."/>
            <person name="Pangilinan J."/>
            <person name="LaButti K."/>
            <person name="Riley R."/>
            <person name="Lipzen A."/>
            <person name="Clum A."/>
            <person name="Drula E."/>
            <person name="Henrissat B."/>
            <person name="Kohler A."/>
            <person name="Grigoriev I.V."/>
            <person name="Martin F.M."/>
            <person name="Hacquard S."/>
        </authorList>
    </citation>
    <scope>NUCLEOTIDE SEQUENCE [LARGE SCALE GENOMIC DNA]</scope>
    <source>
        <strain evidence="2 3">MPI-CAGE-CH-0241</strain>
    </source>
</reference>
<keyword evidence="3" id="KW-1185">Reference proteome</keyword>
<dbReference type="OrthoDB" id="3262926at2759"/>
<accession>A0A9P8WJC2</accession>
<protein>
    <submittedName>
        <fullName evidence="2">Uncharacterized protein</fullName>
    </submittedName>
</protein>
<dbReference type="EMBL" id="JAGPYM010000001">
    <property type="protein sequence ID" value="KAH6900387.1"/>
    <property type="molecule type" value="Genomic_DNA"/>
</dbReference>
<dbReference type="AlphaFoldDB" id="A0A9P8WJC2"/>
<feature type="region of interest" description="Disordered" evidence="1">
    <location>
        <begin position="1"/>
        <end position="34"/>
    </location>
</feature>
<proteinExistence type="predicted"/>